<dbReference type="Proteomes" id="UP000187209">
    <property type="component" value="Unassembled WGS sequence"/>
</dbReference>
<keyword evidence="2" id="KW-1185">Reference proteome</keyword>
<sequence length="385" mass="43449">MGSCALAGKKDEKEITATEVFIYSVHSKTNCLLKYYISGRIERIEFPEAEILPKHSAYTFNHPFAYIIGGSDSENALRNEVIKVNVEEMSLEFLSTLPVSSKHGDAYAHNDYLYYLGGITIQNYTAEPTPFMRLVKDSLCWEVLGENSKSNKNLNISNSLIRPGTCKVNGTVYILGGWCYRFPNENQANTNVYSFDLDTLIVTQIQFEGVNLISPICIQAHSDILVLGGYEGNEPNLNIWILGTKIRKVSENGIPIKGNKPIHKLGGYFIIVGKNSVKKLREDKLVWKNEVLNFENSTKIGEIRIVINSKKLPEAPSRVTIFPNYFDETERSALVSIVRHESRKHSPSNFFNSQMDFDYSLTFQKLPHRELSDINSIVDSSGDNT</sequence>
<protein>
    <submittedName>
        <fullName evidence="1">Uncharacterized protein</fullName>
    </submittedName>
</protein>
<organism evidence="1 2">
    <name type="scientific">Stentor coeruleus</name>
    <dbReference type="NCBI Taxonomy" id="5963"/>
    <lineage>
        <taxon>Eukaryota</taxon>
        <taxon>Sar</taxon>
        <taxon>Alveolata</taxon>
        <taxon>Ciliophora</taxon>
        <taxon>Postciliodesmatophora</taxon>
        <taxon>Heterotrichea</taxon>
        <taxon>Heterotrichida</taxon>
        <taxon>Stentoridae</taxon>
        <taxon>Stentor</taxon>
    </lineage>
</organism>
<dbReference type="SUPFAM" id="SSF117281">
    <property type="entry name" value="Kelch motif"/>
    <property type="match status" value="1"/>
</dbReference>
<evidence type="ECO:0000313" key="2">
    <source>
        <dbReference type="Proteomes" id="UP000187209"/>
    </source>
</evidence>
<accession>A0A1R2AM35</accession>
<reference evidence="1 2" key="1">
    <citation type="submission" date="2016-11" db="EMBL/GenBank/DDBJ databases">
        <title>The macronuclear genome of Stentor coeruleus: a giant cell with tiny introns.</title>
        <authorList>
            <person name="Slabodnick M."/>
            <person name="Ruby J.G."/>
            <person name="Reiff S.B."/>
            <person name="Swart E.C."/>
            <person name="Gosai S."/>
            <person name="Prabakaran S."/>
            <person name="Witkowska E."/>
            <person name="Larue G.E."/>
            <person name="Fisher S."/>
            <person name="Freeman R.M."/>
            <person name="Gunawardena J."/>
            <person name="Chu W."/>
            <person name="Stover N.A."/>
            <person name="Gregory B.D."/>
            <person name="Nowacki M."/>
            <person name="Derisi J."/>
            <person name="Roy S.W."/>
            <person name="Marshall W.F."/>
            <person name="Sood P."/>
        </authorList>
    </citation>
    <scope>NUCLEOTIDE SEQUENCE [LARGE SCALE GENOMIC DNA]</scope>
    <source>
        <strain evidence="1">WM001</strain>
    </source>
</reference>
<dbReference type="EMBL" id="MPUH01002109">
    <property type="protein sequence ID" value="OMJ65485.1"/>
    <property type="molecule type" value="Genomic_DNA"/>
</dbReference>
<dbReference type="InterPro" id="IPR015915">
    <property type="entry name" value="Kelch-typ_b-propeller"/>
</dbReference>
<name>A0A1R2AM35_9CILI</name>
<dbReference type="AlphaFoldDB" id="A0A1R2AM35"/>
<proteinExistence type="predicted"/>
<comment type="caution">
    <text evidence="1">The sequence shown here is derived from an EMBL/GenBank/DDBJ whole genome shotgun (WGS) entry which is preliminary data.</text>
</comment>
<gene>
    <name evidence="1" type="ORF">SteCoe_38126</name>
</gene>
<dbReference type="Gene3D" id="2.120.10.80">
    <property type="entry name" value="Kelch-type beta propeller"/>
    <property type="match status" value="1"/>
</dbReference>
<evidence type="ECO:0000313" key="1">
    <source>
        <dbReference type="EMBL" id="OMJ65485.1"/>
    </source>
</evidence>